<feature type="domain" description="HMA" evidence="2">
    <location>
        <begin position="24"/>
        <end position="91"/>
    </location>
</feature>
<dbReference type="Proteomes" id="UP000295517">
    <property type="component" value="Chromosome"/>
</dbReference>
<protein>
    <submittedName>
        <fullName evidence="3">Heavy-metal-associated domain-containing protein</fullName>
    </submittedName>
</protein>
<reference evidence="3 4" key="1">
    <citation type="submission" date="2019-03" db="EMBL/GenBank/DDBJ databases">
        <title>Diverse conjugative elements silence natural transformation in Legionella species.</title>
        <authorList>
            <person name="Durieux I."/>
            <person name="Ginevra C."/>
            <person name="Attaiech L."/>
            <person name="Picq K."/>
            <person name="Juan P.A."/>
            <person name="Jarraud S."/>
            <person name="Charpentier X."/>
        </authorList>
    </citation>
    <scope>NUCLEOTIDE SEQUENCE [LARGE SCALE GENOMIC DNA]</scope>
    <source>
        <strain evidence="3 4">HL-0427-4011</strain>
    </source>
</reference>
<evidence type="ECO:0000313" key="4">
    <source>
        <dbReference type="Proteomes" id="UP000295517"/>
    </source>
</evidence>
<dbReference type="EMBL" id="CP038254">
    <property type="protein sequence ID" value="QBR83088.1"/>
    <property type="molecule type" value="Genomic_DNA"/>
</dbReference>
<evidence type="ECO:0000256" key="1">
    <source>
        <dbReference type="SAM" id="SignalP"/>
    </source>
</evidence>
<dbReference type="CDD" id="cd00371">
    <property type="entry name" value="HMA"/>
    <property type="match status" value="1"/>
</dbReference>
<keyword evidence="1" id="KW-0732">Signal</keyword>
<sequence>MMKRILLIVLALFYASICLATNQKLVNIKIQGVDCQHCIKDLIANLTKLPNVEKVKFRDETHQVTILMKANKNPDPKLINKAIKNAGYLPEKTTASFLKPSLGKDANKLPTINLKIKNQPCESCHKKK</sequence>
<gene>
    <name evidence="3" type="ORF">E3983_01160</name>
</gene>
<dbReference type="InterPro" id="IPR036163">
    <property type="entry name" value="HMA_dom_sf"/>
</dbReference>
<dbReference type="InterPro" id="IPR006121">
    <property type="entry name" value="HMA_dom"/>
</dbReference>
<dbReference type="PROSITE" id="PS50846">
    <property type="entry name" value="HMA_2"/>
    <property type="match status" value="1"/>
</dbReference>
<organism evidence="3 4">
    <name type="scientific">Legionella israelensis</name>
    <dbReference type="NCBI Taxonomy" id="454"/>
    <lineage>
        <taxon>Bacteria</taxon>
        <taxon>Pseudomonadati</taxon>
        <taxon>Pseudomonadota</taxon>
        <taxon>Gammaproteobacteria</taxon>
        <taxon>Legionellales</taxon>
        <taxon>Legionellaceae</taxon>
        <taxon>Legionella</taxon>
    </lineage>
</organism>
<dbReference type="Gene3D" id="3.30.70.100">
    <property type="match status" value="1"/>
</dbReference>
<dbReference type="RefSeq" id="WP_135059570.1">
    <property type="nucleotide sequence ID" value="NZ_CP038254.1"/>
</dbReference>
<feature type="signal peptide" evidence="1">
    <location>
        <begin position="1"/>
        <end position="20"/>
    </location>
</feature>
<name>A0AAX1ED97_9GAMM</name>
<evidence type="ECO:0000259" key="2">
    <source>
        <dbReference type="PROSITE" id="PS50846"/>
    </source>
</evidence>
<feature type="chain" id="PRO_5043892151" evidence="1">
    <location>
        <begin position="21"/>
        <end position="128"/>
    </location>
</feature>
<proteinExistence type="predicted"/>
<dbReference type="GO" id="GO:0046872">
    <property type="term" value="F:metal ion binding"/>
    <property type="evidence" value="ECO:0007669"/>
    <property type="project" value="InterPro"/>
</dbReference>
<dbReference type="AlphaFoldDB" id="A0AAX1ED97"/>
<dbReference type="Pfam" id="PF00403">
    <property type="entry name" value="HMA"/>
    <property type="match status" value="1"/>
</dbReference>
<accession>A0AAX1ED97</accession>
<evidence type="ECO:0000313" key="3">
    <source>
        <dbReference type="EMBL" id="QBR83088.1"/>
    </source>
</evidence>
<dbReference type="SUPFAM" id="SSF55008">
    <property type="entry name" value="HMA, heavy metal-associated domain"/>
    <property type="match status" value="1"/>
</dbReference>